<evidence type="ECO:0000256" key="1">
    <source>
        <dbReference type="ARBA" id="ARBA00004613"/>
    </source>
</evidence>
<sequence>PVQGKTQIRVCREYFSSSNCEKNDNEISGYIYIAVDGNLDIFTLLCSSFLTGMQISEKTSVFITQLLGTVNFENMDTFYRRGISYFGTLKFSDPNNVPMVNKLLQLELNDEFIGNYTTDENGEAQFSIDTSDIFDPQFNLKSCYLPSWLTPQYLDAHFLVSRFYSRTNSFLKIVPEPKQLECNQQKVVTVHYSLNSEAYEDDSNVKFFYLVSLSQWVPGILFNSTLSYGTELPLSNELPNRAILLSGQKEIRNKGIHNVYNMVPSIEPYGYFYHGLNLDDGKEDPCIPQRDMFYSGLYYTPVSNYGDGDIYNIVRVRSLRILENISTNFPETWMWDLVSVDSSGSANLSFLIPDTITQWEASGFCVNGDIGFGISSTTTLEVSQPFFTEIASPFSVVQNEQFDLIVNVFSYPNTCVEGPMMNLIYIWECLPGKVNITVVAESKQSSAGPNEGMEQQKLNWKDTVVQSFLVEVWIWDILGLAMQNLVVLQMPYGSGEQNAALLASDTYVLDYLKSTEQLTEEVQSKAFFLLSNGYQRQLSFKNSDGSYSVFWHQSQKGSIWLSALTFKTLERMKKYVFIDENVQKQTLIWLSSQQKTSGCFKNDGQLFNHFPALQNALFCLEAALDSGVTNGYNHAILAYAFALAGKEKQVESLLQTLDQSAPKLNNVIYWERERKPKTEEFPSFIPWAPSAQTEKSCYVLLAVISRKIPDLTYASKIVQWLAQRMNSHGGFSSNQVINVGLILIPGGEEGLFSKNQNIVTFSSEGSSEIFQVNGHNRLLVQHSEVTQAPGQYTVDVEGHGCTFIQVTEIYHKLFLSDDLFSDLFPFSVEQSNLVFNIQPAP</sequence>
<dbReference type="Proteomes" id="UP000240080">
    <property type="component" value="Chromosome 12"/>
</dbReference>
<accession>A0A2R9CFG2</accession>
<dbReference type="Pfam" id="PF07678">
    <property type="entry name" value="TED_complement"/>
    <property type="match status" value="2"/>
</dbReference>
<dbReference type="SMART" id="SM01360">
    <property type="entry name" value="A2M"/>
    <property type="match status" value="1"/>
</dbReference>
<dbReference type="GO" id="GO:0004866">
    <property type="term" value="F:endopeptidase inhibitor activity"/>
    <property type="evidence" value="ECO:0007669"/>
    <property type="project" value="InterPro"/>
</dbReference>
<evidence type="ECO:0000256" key="2">
    <source>
        <dbReference type="ARBA" id="ARBA00022525"/>
    </source>
</evidence>
<organism evidence="4 5">
    <name type="scientific">Pan paniscus</name>
    <name type="common">Pygmy chimpanzee</name>
    <name type="synonym">Bonobo</name>
    <dbReference type="NCBI Taxonomy" id="9597"/>
    <lineage>
        <taxon>Eukaryota</taxon>
        <taxon>Metazoa</taxon>
        <taxon>Chordata</taxon>
        <taxon>Craniata</taxon>
        <taxon>Vertebrata</taxon>
        <taxon>Euteleostomi</taxon>
        <taxon>Mammalia</taxon>
        <taxon>Eutheria</taxon>
        <taxon>Euarchontoglires</taxon>
        <taxon>Primates</taxon>
        <taxon>Haplorrhini</taxon>
        <taxon>Catarrhini</taxon>
        <taxon>Hominidae</taxon>
        <taxon>Pan</taxon>
    </lineage>
</organism>
<dbReference type="Bgee" id="ENSPPAG00000042963">
    <property type="expression patterns" value="Expressed in testis and 6 other cell types or tissues"/>
</dbReference>
<dbReference type="EMBL" id="AJFE02011101">
    <property type="status" value="NOT_ANNOTATED_CDS"/>
    <property type="molecule type" value="Genomic_DNA"/>
</dbReference>
<dbReference type="EMBL" id="AJFE02011106">
    <property type="status" value="NOT_ANNOTATED_CDS"/>
    <property type="molecule type" value="Genomic_DNA"/>
</dbReference>
<dbReference type="PANTHER" id="PTHR11412:SF174">
    <property type="entry name" value="OVOSTATIN HOMOLOG 1"/>
    <property type="match status" value="1"/>
</dbReference>
<proteinExistence type="predicted"/>
<dbReference type="SMART" id="SM01419">
    <property type="entry name" value="Thiol-ester_cl"/>
    <property type="match status" value="1"/>
</dbReference>
<dbReference type="InterPro" id="IPR050473">
    <property type="entry name" value="A2M/Complement_sys"/>
</dbReference>
<reference evidence="4" key="2">
    <citation type="submission" date="2025-08" db="UniProtKB">
        <authorList>
            <consortium name="Ensembl"/>
        </authorList>
    </citation>
    <scope>IDENTIFICATION</scope>
</reference>
<protein>
    <recommendedName>
        <fullName evidence="3">Alpha-2-macroglobulin domain-containing protein</fullName>
    </recommendedName>
</protein>
<keyword evidence="5" id="KW-1185">Reference proteome</keyword>
<dbReference type="InterPro" id="IPR001599">
    <property type="entry name" value="Macroglobln_a2"/>
</dbReference>
<dbReference type="InterPro" id="IPR040839">
    <property type="entry name" value="MG4"/>
</dbReference>
<dbReference type="InterPro" id="IPR013783">
    <property type="entry name" value="Ig-like_fold"/>
</dbReference>
<reference evidence="4" key="3">
    <citation type="submission" date="2025-09" db="UniProtKB">
        <authorList>
            <consortium name="Ensembl"/>
        </authorList>
    </citation>
    <scope>IDENTIFICATION</scope>
</reference>
<dbReference type="EMBL" id="AJFE02011103">
    <property type="status" value="NOT_ANNOTATED_CDS"/>
    <property type="molecule type" value="Genomic_DNA"/>
</dbReference>
<dbReference type="InterPro" id="IPR047565">
    <property type="entry name" value="Alpha-macroglob_thiol-ester_cl"/>
</dbReference>
<reference evidence="4 5" key="1">
    <citation type="journal article" date="2012" name="Nature">
        <title>The bonobo genome compared with the chimpanzee and human genomes.</title>
        <authorList>
            <person name="Prufer K."/>
            <person name="Munch K."/>
            <person name="Hellmann I."/>
            <person name="Akagi K."/>
            <person name="Miller J.R."/>
            <person name="Walenz B."/>
            <person name="Koren S."/>
            <person name="Sutton G."/>
            <person name="Kodira C."/>
            <person name="Winer R."/>
            <person name="Knight J.R."/>
            <person name="Mullikin J.C."/>
            <person name="Meader S.J."/>
            <person name="Ponting C.P."/>
            <person name="Lunter G."/>
            <person name="Higashino S."/>
            <person name="Hobolth A."/>
            <person name="Dutheil J."/>
            <person name="Karakoc E."/>
            <person name="Alkan C."/>
            <person name="Sajjadian S."/>
            <person name="Catacchio C.R."/>
            <person name="Ventura M."/>
            <person name="Marques-Bonet T."/>
            <person name="Eichler E.E."/>
            <person name="Andre C."/>
            <person name="Atencia R."/>
            <person name="Mugisha L."/>
            <person name="Junhold J."/>
            <person name="Patterson N."/>
            <person name="Siebauer M."/>
            <person name="Good J.M."/>
            <person name="Fischer A."/>
            <person name="Ptak S.E."/>
            <person name="Lachmann M."/>
            <person name="Symer D.E."/>
            <person name="Mailund T."/>
            <person name="Schierup M.H."/>
            <person name="Andres A.M."/>
            <person name="Kelso J."/>
            <person name="Paabo S."/>
        </authorList>
    </citation>
    <scope>NUCLEOTIDE SEQUENCE [LARGE SCALE GENOMIC DNA]</scope>
</reference>
<dbReference type="EMBL" id="AJFE02011100">
    <property type="status" value="NOT_ANNOTATED_CDS"/>
    <property type="molecule type" value="Genomic_DNA"/>
</dbReference>
<name>A0A2R9CFG2_PANPA</name>
<evidence type="ECO:0000313" key="5">
    <source>
        <dbReference type="Proteomes" id="UP000240080"/>
    </source>
</evidence>
<feature type="domain" description="Alpha-2-macroglobulin" evidence="3">
    <location>
        <begin position="332"/>
        <end position="423"/>
    </location>
</feature>
<comment type="subcellular location">
    <subcellularLocation>
        <location evidence="1">Secreted</location>
    </subcellularLocation>
</comment>
<dbReference type="InterPro" id="IPR011626">
    <property type="entry name" value="Alpha-macroglobulin_TED"/>
</dbReference>
<dbReference type="GO" id="GO:0005615">
    <property type="term" value="C:extracellular space"/>
    <property type="evidence" value="ECO:0007669"/>
    <property type="project" value="InterPro"/>
</dbReference>
<dbReference type="SUPFAM" id="SSF48239">
    <property type="entry name" value="Terpenoid cyclases/Protein prenyltransferases"/>
    <property type="match status" value="1"/>
</dbReference>
<dbReference type="EMBL" id="AJFE02011105">
    <property type="status" value="NOT_ANNOTATED_CDS"/>
    <property type="molecule type" value="Genomic_DNA"/>
</dbReference>
<dbReference type="Pfam" id="PF17789">
    <property type="entry name" value="MG4"/>
    <property type="match status" value="1"/>
</dbReference>
<keyword evidence="2" id="KW-0964">Secreted</keyword>
<dbReference type="GeneTree" id="ENSGT00940000158779"/>
<dbReference type="InterPro" id="IPR008930">
    <property type="entry name" value="Terpenoid_cyclase/PrenylTrfase"/>
</dbReference>
<dbReference type="Gene3D" id="2.20.130.20">
    <property type="match status" value="1"/>
</dbReference>
<dbReference type="PANTHER" id="PTHR11412">
    <property type="entry name" value="MACROGLOBULIN / COMPLEMENT"/>
    <property type="match status" value="1"/>
</dbReference>
<dbReference type="EMBL" id="AJFE02011104">
    <property type="status" value="NOT_ANNOTATED_CDS"/>
    <property type="molecule type" value="Genomic_DNA"/>
</dbReference>
<dbReference type="Gene3D" id="2.60.40.10">
    <property type="entry name" value="Immunoglobulins"/>
    <property type="match status" value="2"/>
</dbReference>
<dbReference type="Pfam" id="PF00207">
    <property type="entry name" value="A2M"/>
    <property type="match status" value="1"/>
</dbReference>
<dbReference type="Ensembl" id="ENSPPAT00000063597.1">
    <property type="protein sequence ID" value="ENSPPAP00000040680.1"/>
    <property type="gene ID" value="ENSPPAG00000042963.1"/>
</dbReference>
<dbReference type="Gene3D" id="1.50.10.20">
    <property type="match status" value="2"/>
</dbReference>
<dbReference type="AlphaFoldDB" id="A0A2R9CFG2"/>
<evidence type="ECO:0000313" key="4">
    <source>
        <dbReference type="Ensembl" id="ENSPPAP00000040680.1"/>
    </source>
</evidence>
<evidence type="ECO:0000259" key="3">
    <source>
        <dbReference type="SMART" id="SM01360"/>
    </source>
</evidence>
<dbReference type="EMBL" id="AJFE02011102">
    <property type="status" value="NOT_ANNOTATED_CDS"/>
    <property type="molecule type" value="Genomic_DNA"/>
</dbReference>